<keyword evidence="1" id="KW-0732">Signal</keyword>
<name>A0A1E5T0K2_9BACT</name>
<dbReference type="RefSeq" id="WP_069836342.1">
    <property type="nucleotide sequence ID" value="NZ_MDGQ01000005.1"/>
</dbReference>
<keyword evidence="3" id="KW-1185">Reference proteome</keyword>
<dbReference type="OrthoDB" id="708590at2"/>
<proteinExistence type="predicted"/>
<reference evidence="2 3" key="1">
    <citation type="submission" date="2016-08" db="EMBL/GenBank/DDBJ databases">
        <title>Draft genome of Fabibacter sp. strain SK-8.</title>
        <authorList>
            <person name="Wong S.-K."/>
            <person name="Hamasaki K."/>
            <person name="Yoshizawa S."/>
        </authorList>
    </citation>
    <scope>NUCLEOTIDE SEQUENCE [LARGE SCALE GENOMIC DNA]</scope>
    <source>
        <strain evidence="2 3">SK-8</strain>
    </source>
</reference>
<evidence type="ECO:0000313" key="3">
    <source>
        <dbReference type="Proteomes" id="UP000095552"/>
    </source>
</evidence>
<sequence length="141" mass="15874">MKKTLYFLGTVLLVSCFSCSNKDENPDSFPDGTYMGNFTVDYANGNSYTNPVSITFISGEYYSTANVNRFPAGGSGDYNISNGTIEFTDENIWTADFDWNLILHGKYSIEVTETQIRFSAAKNNLGTYTYVLEKEMKLNEH</sequence>
<evidence type="ECO:0008006" key="4">
    <source>
        <dbReference type="Google" id="ProtNLM"/>
    </source>
</evidence>
<feature type="signal peptide" evidence="1">
    <location>
        <begin position="1"/>
        <end position="22"/>
    </location>
</feature>
<dbReference type="STRING" id="1563681.BFP71_15465"/>
<evidence type="ECO:0000256" key="1">
    <source>
        <dbReference type="SAM" id="SignalP"/>
    </source>
</evidence>
<dbReference type="PROSITE" id="PS51257">
    <property type="entry name" value="PROKAR_LIPOPROTEIN"/>
    <property type="match status" value="1"/>
</dbReference>
<organism evidence="2 3">
    <name type="scientific">Roseivirga misakiensis</name>
    <dbReference type="NCBI Taxonomy" id="1563681"/>
    <lineage>
        <taxon>Bacteria</taxon>
        <taxon>Pseudomonadati</taxon>
        <taxon>Bacteroidota</taxon>
        <taxon>Cytophagia</taxon>
        <taxon>Cytophagales</taxon>
        <taxon>Roseivirgaceae</taxon>
        <taxon>Roseivirga</taxon>
    </lineage>
</organism>
<dbReference type="Proteomes" id="UP000095552">
    <property type="component" value="Unassembled WGS sequence"/>
</dbReference>
<feature type="chain" id="PRO_5009185799" description="Lipocalin-like domain-containing protein" evidence="1">
    <location>
        <begin position="23"/>
        <end position="141"/>
    </location>
</feature>
<gene>
    <name evidence="2" type="ORF">BFP71_15465</name>
</gene>
<protein>
    <recommendedName>
        <fullName evidence="4">Lipocalin-like domain-containing protein</fullName>
    </recommendedName>
</protein>
<evidence type="ECO:0000313" key="2">
    <source>
        <dbReference type="EMBL" id="OEK04837.1"/>
    </source>
</evidence>
<comment type="caution">
    <text evidence="2">The sequence shown here is derived from an EMBL/GenBank/DDBJ whole genome shotgun (WGS) entry which is preliminary data.</text>
</comment>
<dbReference type="EMBL" id="MDGQ01000005">
    <property type="protein sequence ID" value="OEK04837.1"/>
    <property type="molecule type" value="Genomic_DNA"/>
</dbReference>
<accession>A0A1E5T0K2</accession>
<dbReference type="AlphaFoldDB" id="A0A1E5T0K2"/>